<keyword evidence="3" id="KW-1185">Reference proteome</keyword>
<evidence type="ECO:0000313" key="2">
    <source>
        <dbReference type="EMBL" id="MFC7410360.1"/>
    </source>
</evidence>
<accession>A0ABW2QLR6</accession>
<feature type="region of interest" description="Disordered" evidence="1">
    <location>
        <begin position="141"/>
        <end position="163"/>
    </location>
</feature>
<name>A0ABW2QLR6_9BURK</name>
<reference evidence="3" key="1">
    <citation type="journal article" date="2019" name="Int. J. Syst. Evol. Microbiol.">
        <title>The Global Catalogue of Microorganisms (GCM) 10K type strain sequencing project: providing services to taxonomists for standard genome sequencing and annotation.</title>
        <authorList>
            <consortium name="The Broad Institute Genomics Platform"/>
            <consortium name="The Broad Institute Genome Sequencing Center for Infectious Disease"/>
            <person name="Wu L."/>
            <person name="Ma J."/>
        </authorList>
    </citation>
    <scope>NUCLEOTIDE SEQUENCE [LARGE SCALE GENOMIC DNA]</scope>
    <source>
        <strain evidence="3">CGMCC 1.12371</strain>
    </source>
</reference>
<comment type="caution">
    <text evidence="2">The sequence shown here is derived from an EMBL/GenBank/DDBJ whole genome shotgun (WGS) entry which is preliminary data.</text>
</comment>
<evidence type="ECO:0000313" key="3">
    <source>
        <dbReference type="Proteomes" id="UP001596501"/>
    </source>
</evidence>
<gene>
    <name evidence="2" type="ORF">ACFQPB_15955</name>
</gene>
<dbReference type="EMBL" id="JBHTCA010000014">
    <property type="protein sequence ID" value="MFC7410360.1"/>
    <property type="molecule type" value="Genomic_DNA"/>
</dbReference>
<feature type="compositionally biased region" description="Basic and acidic residues" evidence="1">
    <location>
        <begin position="154"/>
        <end position="163"/>
    </location>
</feature>
<protein>
    <submittedName>
        <fullName evidence="2">Uncharacterized protein</fullName>
    </submittedName>
</protein>
<proteinExistence type="predicted"/>
<sequence length="163" mass="17879">MNTFPMSTAALDAETYKSTLNLLAEVADYLSRMPVNHMTMAMHRKLTDHLASPQVLAMKAHSDWTADHEARAALVRSGLQLTGSVWGDNSDGAPLIMANLVYPELRLESPFCASEDIAAQKKEDAWMDIGKAIAKGVTLRLGPQPEMPSRGTRRPAEHRRAPA</sequence>
<dbReference type="Proteomes" id="UP001596501">
    <property type="component" value="Unassembled WGS sequence"/>
</dbReference>
<organism evidence="2 3">
    <name type="scientific">Hydrogenophaga atypica</name>
    <dbReference type="NCBI Taxonomy" id="249409"/>
    <lineage>
        <taxon>Bacteria</taxon>
        <taxon>Pseudomonadati</taxon>
        <taxon>Pseudomonadota</taxon>
        <taxon>Betaproteobacteria</taxon>
        <taxon>Burkholderiales</taxon>
        <taxon>Comamonadaceae</taxon>
        <taxon>Hydrogenophaga</taxon>
    </lineage>
</organism>
<evidence type="ECO:0000256" key="1">
    <source>
        <dbReference type="SAM" id="MobiDB-lite"/>
    </source>
</evidence>